<dbReference type="InterPro" id="IPR006710">
    <property type="entry name" value="Glyco_hydro_43"/>
</dbReference>
<dbReference type="InterPro" id="IPR041542">
    <property type="entry name" value="GH43_C2"/>
</dbReference>
<name>A0A9D1VH26_9LACO</name>
<feature type="active site" description="Proton donor" evidence="4">
    <location>
        <position position="188"/>
    </location>
</feature>
<evidence type="ECO:0000259" key="7">
    <source>
        <dbReference type="Pfam" id="PF17851"/>
    </source>
</evidence>
<sequence length="516" mass="58282">MNVIKNPVLTGFNPDPCIFRDDNQYYLVVSTFEWLPGVRIYSSTNLVNWHYETSVLNSPRMIQLQGNPTGCSIWAPFASYHNGKYYMIYTNVRQTRIPYKDVDNYIVEADDIHGPWSDPVYVNSSGFDPSIFFDDDGKAYFMNALWDYRMTTHNKSCGIVMQEIDPVSFNLIGEPKKLFDGTAPAKTEAPQIYKHDGYYYLLTAEGGTGPNHQETVARAKNVWGPYEVDPQNPLITSKGHEEITLQAAGHASLVSTDDDEWYLAHLCTRPLPGYKPILGRETAIQKVEWTDDHWLRLANGGNLPEEEVPAPIYGTPAEPVKHGFTDDLKHGLNPRYWNTYRQFSDPSWCQPSVDGLALRAGQSPQSGFDQHLVATRQYDFGVTAEVDMDYTPTTYMQLAGMTLYLDTSNYILLMATVDENNEPVVVLQEEAAGDFKRIASVKNNGHGHYHFTIEINDTDADFFVDDGDGKQKVGHLDVSFLSGGYTGNFIGMDAIDMHRRNHTAAHFTNFSYRANH</sequence>
<dbReference type="Pfam" id="PF17851">
    <property type="entry name" value="GH43_C2"/>
    <property type="match status" value="1"/>
</dbReference>
<evidence type="ECO:0000256" key="2">
    <source>
        <dbReference type="ARBA" id="ARBA00022801"/>
    </source>
</evidence>
<protein>
    <submittedName>
        <fullName evidence="8">Glycoside hydrolase family 43 protein</fullName>
    </submittedName>
</protein>
<keyword evidence="2 6" id="KW-0378">Hydrolase</keyword>
<dbReference type="Gene3D" id="2.60.120.200">
    <property type="match status" value="1"/>
</dbReference>
<dbReference type="SUPFAM" id="SSF75005">
    <property type="entry name" value="Arabinanase/levansucrase/invertase"/>
    <property type="match status" value="1"/>
</dbReference>
<evidence type="ECO:0000256" key="5">
    <source>
        <dbReference type="PIRSR" id="PIRSR606710-2"/>
    </source>
</evidence>
<dbReference type="PANTHER" id="PTHR42812:SF12">
    <property type="entry name" value="BETA-XYLOSIDASE-RELATED"/>
    <property type="match status" value="1"/>
</dbReference>
<feature type="domain" description="Beta-xylosidase C-terminal Concanavalin A-like" evidence="7">
    <location>
        <begin position="335"/>
        <end position="513"/>
    </location>
</feature>
<proteinExistence type="inferred from homology"/>
<evidence type="ECO:0000256" key="1">
    <source>
        <dbReference type="ARBA" id="ARBA00009865"/>
    </source>
</evidence>
<dbReference type="InterPro" id="IPR013320">
    <property type="entry name" value="ConA-like_dom_sf"/>
</dbReference>
<dbReference type="Gene3D" id="2.115.10.20">
    <property type="entry name" value="Glycosyl hydrolase domain, family 43"/>
    <property type="match status" value="1"/>
</dbReference>
<dbReference type="Proteomes" id="UP000824231">
    <property type="component" value="Unassembled WGS sequence"/>
</dbReference>
<dbReference type="PANTHER" id="PTHR42812">
    <property type="entry name" value="BETA-XYLOSIDASE"/>
    <property type="match status" value="1"/>
</dbReference>
<dbReference type="SUPFAM" id="SSF49899">
    <property type="entry name" value="Concanavalin A-like lectins/glucanases"/>
    <property type="match status" value="1"/>
</dbReference>
<dbReference type="CDD" id="cd09000">
    <property type="entry name" value="GH43_SXA-like"/>
    <property type="match status" value="1"/>
</dbReference>
<reference evidence="8" key="1">
    <citation type="journal article" date="2021" name="PeerJ">
        <title>Extensive microbial diversity within the chicken gut microbiome revealed by metagenomics and culture.</title>
        <authorList>
            <person name="Gilroy R."/>
            <person name="Ravi A."/>
            <person name="Getino M."/>
            <person name="Pursley I."/>
            <person name="Horton D.L."/>
            <person name="Alikhan N.F."/>
            <person name="Baker D."/>
            <person name="Gharbi K."/>
            <person name="Hall N."/>
            <person name="Watson M."/>
            <person name="Adriaenssens E.M."/>
            <person name="Foster-Nyarko E."/>
            <person name="Jarju S."/>
            <person name="Secka A."/>
            <person name="Antonio M."/>
            <person name="Oren A."/>
            <person name="Chaudhuri R.R."/>
            <person name="La Ragione R."/>
            <person name="Hildebrand F."/>
            <person name="Pallen M.J."/>
        </authorList>
    </citation>
    <scope>NUCLEOTIDE SEQUENCE</scope>
    <source>
        <strain evidence="8">ChiSxjej3B15-572</strain>
    </source>
</reference>
<gene>
    <name evidence="8" type="ORF">H9856_02485</name>
</gene>
<comment type="similarity">
    <text evidence="1 6">Belongs to the glycosyl hydrolase 43 family.</text>
</comment>
<feature type="site" description="Important for catalytic activity, responsible for pKa modulation of the active site Glu and correct orientation of both the proton donor and substrate" evidence="5">
    <location>
        <position position="128"/>
    </location>
</feature>
<dbReference type="InterPro" id="IPR051795">
    <property type="entry name" value="Glycosyl_Hydrlase_43"/>
</dbReference>
<evidence type="ECO:0000313" key="9">
    <source>
        <dbReference type="Proteomes" id="UP000824231"/>
    </source>
</evidence>
<dbReference type="InterPro" id="IPR023296">
    <property type="entry name" value="Glyco_hydro_beta-prop_sf"/>
</dbReference>
<evidence type="ECO:0000256" key="3">
    <source>
        <dbReference type="ARBA" id="ARBA00023295"/>
    </source>
</evidence>
<reference evidence="8" key="2">
    <citation type="submission" date="2021-04" db="EMBL/GenBank/DDBJ databases">
        <authorList>
            <person name="Gilroy R."/>
        </authorList>
    </citation>
    <scope>NUCLEOTIDE SEQUENCE</scope>
    <source>
        <strain evidence="8">ChiSxjej3B15-572</strain>
    </source>
</reference>
<dbReference type="GO" id="GO:0004553">
    <property type="term" value="F:hydrolase activity, hydrolyzing O-glycosyl compounds"/>
    <property type="evidence" value="ECO:0007669"/>
    <property type="project" value="InterPro"/>
</dbReference>
<evidence type="ECO:0000256" key="6">
    <source>
        <dbReference type="RuleBase" id="RU361187"/>
    </source>
</evidence>
<evidence type="ECO:0000256" key="4">
    <source>
        <dbReference type="PIRSR" id="PIRSR606710-1"/>
    </source>
</evidence>
<organism evidence="8 9">
    <name type="scientific">Candidatus Limosilactobacillus merdigallinarum</name>
    <dbReference type="NCBI Taxonomy" id="2838652"/>
    <lineage>
        <taxon>Bacteria</taxon>
        <taxon>Bacillati</taxon>
        <taxon>Bacillota</taxon>
        <taxon>Bacilli</taxon>
        <taxon>Lactobacillales</taxon>
        <taxon>Lactobacillaceae</taxon>
        <taxon>Limosilactobacillus</taxon>
    </lineage>
</organism>
<dbReference type="AlphaFoldDB" id="A0A9D1VH26"/>
<dbReference type="EMBL" id="DXFH01000008">
    <property type="protein sequence ID" value="HIX35267.1"/>
    <property type="molecule type" value="Genomic_DNA"/>
</dbReference>
<evidence type="ECO:0000313" key="8">
    <source>
        <dbReference type="EMBL" id="HIX35267.1"/>
    </source>
</evidence>
<feature type="active site" description="Proton acceptor" evidence="4">
    <location>
        <position position="15"/>
    </location>
</feature>
<dbReference type="GO" id="GO:0005975">
    <property type="term" value="P:carbohydrate metabolic process"/>
    <property type="evidence" value="ECO:0007669"/>
    <property type="project" value="InterPro"/>
</dbReference>
<accession>A0A9D1VH26</accession>
<comment type="caution">
    <text evidence="8">The sequence shown here is derived from an EMBL/GenBank/DDBJ whole genome shotgun (WGS) entry which is preliminary data.</text>
</comment>
<keyword evidence="3 6" id="KW-0326">Glycosidase</keyword>
<dbReference type="Pfam" id="PF04616">
    <property type="entry name" value="Glyco_hydro_43"/>
    <property type="match status" value="1"/>
</dbReference>